<dbReference type="AlphaFoldDB" id="A0A514CGK5"/>
<dbReference type="InterPro" id="IPR015424">
    <property type="entry name" value="PyrdxlP-dep_Trfase"/>
</dbReference>
<dbReference type="SUPFAM" id="SSF46785">
    <property type="entry name" value="Winged helix' DNA-binding domain"/>
    <property type="match status" value="1"/>
</dbReference>
<dbReference type="SUPFAM" id="SSF53383">
    <property type="entry name" value="PLP-dependent transferases"/>
    <property type="match status" value="1"/>
</dbReference>
<organism evidence="7 8">
    <name type="scientific">Echinicola soli</name>
    <dbReference type="NCBI Taxonomy" id="2591634"/>
    <lineage>
        <taxon>Bacteria</taxon>
        <taxon>Pseudomonadati</taxon>
        <taxon>Bacteroidota</taxon>
        <taxon>Cytophagia</taxon>
        <taxon>Cytophagales</taxon>
        <taxon>Cyclobacteriaceae</taxon>
        <taxon>Echinicola</taxon>
    </lineage>
</organism>
<keyword evidence="8" id="KW-1185">Reference proteome</keyword>
<dbReference type="GO" id="GO:0003700">
    <property type="term" value="F:DNA-binding transcription factor activity"/>
    <property type="evidence" value="ECO:0007669"/>
    <property type="project" value="InterPro"/>
</dbReference>
<dbReference type="Proteomes" id="UP000316614">
    <property type="component" value="Chromosome"/>
</dbReference>
<dbReference type="Gene3D" id="3.40.640.10">
    <property type="entry name" value="Type I PLP-dependent aspartate aminotransferase-like (Major domain)"/>
    <property type="match status" value="1"/>
</dbReference>
<dbReference type="InterPro" id="IPR051446">
    <property type="entry name" value="HTH_trans_reg/aminotransferase"/>
</dbReference>
<dbReference type="RefSeq" id="WP_141614191.1">
    <property type="nucleotide sequence ID" value="NZ_CP041253.1"/>
</dbReference>
<dbReference type="InterPro" id="IPR000524">
    <property type="entry name" value="Tscrpt_reg_HTH_GntR"/>
</dbReference>
<accession>A0A514CGK5</accession>
<protein>
    <submittedName>
        <fullName evidence="7">PLP-dependent aminotransferase family protein</fullName>
    </submittedName>
</protein>
<evidence type="ECO:0000256" key="1">
    <source>
        <dbReference type="ARBA" id="ARBA00005384"/>
    </source>
</evidence>
<dbReference type="CDD" id="cd00609">
    <property type="entry name" value="AAT_like"/>
    <property type="match status" value="1"/>
</dbReference>
<dbReference type="KEGG" id="echi:FKX85_07760"/>
<evidence type="ECO:0000259" key="6">
    <source>
        <dbReference type="PROSITE" id="PS50949"/>
    </source>
</evidence>
<dbReference type="InterPro" id="IPR015422">
    <property type="entry name" value="PyrdxlP-dep_Trfase_small"/>
</dbReference>
<dbReference type="SMART" id="SM00345">
    <property type="entry name" value="HTH_GNTR"/>
    <property type="match status" value="1"/>
</dbReference>
<evidence type="ECO:0000256" key="3">
    <source>
        <dbReference type="ARBA" id="ARBA00023015"/>
    </source>
</evidence>
<keyword evidence="3" id="KW-0805">Transcription regulation</keyword>
<dbReference type="Pfam" id="PF00155">
    <property type="entry name" value="Aminotran_1_2"/>
    <property type="match status" value="1"/>
</dbReference>
<dbReference type="OrthoDB" id="9802328at2"/>
<evidence type="ECO:0000313" key="8">
    <source>
        <dbReference type="Proteomes" id="UP000316614"/>
    </source>
</evidence>
<dbReference type="Pfam" id="PF00392">
    <property type="entry name" value="GntR"/>
    <property type="match status" value="1"/>
</dbReference>
<gene>
    <name evidence="7" type="ORF">FKX85_07760</name>
</gene>
<keyword evidence="4" id="KW-0238">DNA-binding</keyword>
<keyword evidence="7" id="KW-0808">Transferase</keyword>
<evidence type="ECO:0000256" key="2">
    <source>
        <dbReference type="ARBA" id="ARBA00022898"/>
    </source>
</evidence>
<evidence type="ECO:0000256" key="4">
    <source>
        <dbReference type="ARBA" id="ARBA00023125"/>
    </source>
</evidence>
<dbReference type="CDD" id="cd07377">
    <property type="entry name" value="WHTH_GntR"/>
    <property type="match status" value="1"/>
</dbReference>
<evidence type="ECO:0000256" key="5">
    <source>
        <dbReference type="ARBA" id="ARBA00023163"/>
    </source>
</evidence>
<dbReference type="GO" id="GO:0030170">
    <property type="term" value="F:pyridoxal phosphate binding"/>
    <property type="evidence" value="ECO:0007669"/>
    <property type="project" value="InterPro"/>
</dbReference>
<keyword evidence="7" id="KW-0032">Aminotransferase</keyword>
<dbReference type="InterPro" id="IPR015421">
    <property type="entry name" value="PyrdxlP-dep_Trfase_major"/>
</dbReference>
<dbReference type="PANTHER" id="PTHR46577:SF2">
    <property type="entry name" value="TRANSCRIPTIONAL REGULATORY PROTEIN"/>
    <property type="match status" value="1"/>
</dbReference>
<reference evidence="7 8" key="1">
    <citation type="submission" date="2019-06" db="EMBL/GenBank/DDBJ databases">
        <title>Echinicola alkalisoli sp. nov. isolated from saline soil.</title>
        <authorList>
            <person name="Sun J.-Q."/>
            <person name="Xu L."/>
        </authorList>
    </citation>
    <scope>NUCLEOTIDE SEQUENCE [LARGE SCALE GENOMIC DNA]</scope>
    <source>
        <strain evidence="7 8">LN3S3</strain>
    </source>
</reference>
<dbReference type="EMBL" id="CP041253">
    <property type="protein sequence ID" value="QDH78938.1"/>
    <property type="molecule type" value="Genomic_DNA"/>
</dbReference>
<dbReference type="Gene3D" id="3.90.1150.10">
    <property type="entry name" value="Aspartate Aminotransferase, domain 1"/>
    <property type="match status" value="1"/>
</dbReference>
<dbReference type="InterPro" id="IPR004839">
    <property type="entry name" value="Aminotransferase_I/II_large"/>
</dbReference>
<dbReference type="InterPro" id="IPR036390">
    <property type="entry name" value="WH_DNA-bd_sf"/>
</dbReference>
<proteinExistence type="inferred from homology"/>
<feature type="domain" description="HTH gntR-type" evidence="6">
    <location>
        <begin position="1"/>
        <end position="69"/>
    </location>
</feature>
<dbReference type="Gene3D" id="1.10.10.10">
    <property type="entry name" value="Winged helix-like DNA-binding domain superfamily/Winged helix DNA-binding domain"/>
    <property type="match status" value="1"/>
</dbReference>
<comment type="similarity">
    <text evidence="1">In the C-terminal section; belongs to the class-I pyridoxal-phosphate-dependent aminotransferase family.</text>
</comment>
<dbReference type="PROSITE" id="PS50949">
    <property type="entry name" value="HTH_GNTR"/>
    <property type="match status" value="1"/>
</dbReference>
<name>A0A514CGK5_9BACT</name>
<dbReference type="PANTHER" id="PTHR46577">
    <property type="entry name" value="HTH-TYPE TRANSCRIPTIONAL REGULATORY PROTEIN GABR"/>
    <property type="match status" value="1"/>
</dbReference>
<dbReference type="GO" id="GO:0003677">
    <property type="term" value="F:DNA binding"/>
    <property type="evidence" value="ECO:0007669"/>
    <property type="project" value="UniProtKB-KW"/>
</dbReference>
<dbReference type="GO" id="GO:0008483">
    <property type="term" value="F:transaminase activity"/>
    <property type="evidence" value="ECO:0007669"/>
    <property type="project" value="UniProtKB-KW"/>
</dbReference>
<dbReference type="InterPro" id="IPR036388">
    <property type="entry name" value="WH-like_DNA-bd_sf"/>
</dbReference>
<keyword evidence="2" id="KW-0663">Pyridoxal phosphate</keyword>
<sequence>MNLYEKLAKELEKQIKNGAYQFGERLPSVRQLHRETSMSISTVLQTMYLLEAKGLVEARPKRGYFVTFSPNQNVQTPVVYRPTTKEGPGNIEDTIQQVYGENDQHDPITNFSIGVPSSKMLPIARLKKIVRETMLDLTDACVHYEPIMGNPYLRRQVAQRTSLWENGLSPDDLITTNGCMNALALAMMAITKKGDRIITESPVYFGTIQLAKSLGLHVIEMPTHSNYGLDIEEVKKTMKKIDIAAVIVVSNFSNPLGYNMSVQSKRALVKICTSHQVPLIEEDLYGDVFFGTERPLPCKSFDQKGIVLWCSSVSKTLAPGYRVGWIAAGKYTDRILKSKLYHNVSSSSLSHEVVARFMDKGRYDNHLRQLRVALHHNLLKYLQVIQEYFPENTKTTFPNGGFLLWIELDPRIDTSQLYEPALNLGIKYAPGRMFTLRDQYKNCLRLSFGLDWNEQTATALTKLGLLLQHQLVSY</sequence>
<keyword evidence="5" id="KW-0804">Transcription</keyword>
<evidence type="ECO:0000313" key="7">
    <source>
        <dbReference type="EMBL" id="QDH78938.1"/>
    </source>
</evidence>